<dbReference type="Proteomes" id="UP001151582">
    <property type="component" value="Unassembled WGS sequence"/>
</dbReference>
<keyword evidence="4" id="KW-0378">Hydrolase</keyword>
<evidence type="ECO:0000313" key="5">
    <source>
        <dbReference type="Proteomes" id="UP001151582"/>
    </source>
</evidence>
<dbReference type="InterPro" id="IPR038763">
    <property type="entry name" value="DHH_sf"/>
</dbReference>
<feature type="domain" description="DHHA2" evidence="3">
    <location>
        <begin position="348"/>
        <end position="512"/>
    </location>
</feature>
<feature type="chain" id="PRO_5040717567" evidence="2">
    <location>
        <begin position="28"/>
        <end position="682"/>
    </location>
</feature>
<dbReference type="AlphaFoldDB" id="A0A9W8AWL3"/>
<feature type="region of interest" description="Disordered" evidence="1">
    <location>
        <begin position="627"/>
        <end position="682"/>
    </location>
</feature>
<dbReference type="EMBL" id="JANBQB010001035">
    <property type="protein sequence ID" value="KAJ1972519.1"/>
    <property type="molecule type" value="Genomic_DNA"/>
</dbReference>
<evidence type="ECO:0000259" key="3">
    <source>
        <dbReference type="SMART" id="SM01131"/>
    </source>
</evidence>
<dbReference type="PANTHER" id="PTHR12112">
    <property type="entry name" value="BNIP - RELATED"/>
    <property type="match status" value="1"/>
</dbReference>
<dbReference type="Gene3D" id="3.90.1640.10">
    <property type="entry name" value="inorganic pyrophosphatase (n-terminal core)"/>
    <property type="match status" value="1"/>
</dbReference>
<dbReference type="EC" id="3.6.1.11" evidence="4"/>
<dbReference type="SMART" id="SM01131">
    <property type="entry name" value="DHHA2"/>
    <property type="match status" value="1"/>
</dbReference>
<keyword evidence="2" id="KW-0732">Signal</keyword>
<dbReference type="InterPro" id="IPR004097">
    <property type="entry name" value="DHHA2"/>
</dbReference>
<dbReference type="OrthoDB" id="374045at2759"/>
<name>A0A9W8AWL3_9FUNG</name>
<sequence length="682" mass="74639">MLGSKTTLRFLGLVVAIDVALVGVVWARPAATGDNGLLPTLRNFMAASHSGLEQAVNRVMQGDRSQRLVITMGNEAADLDSMVAAMTYSYWRHLATDDQATPTMHVPLINIPREDLILNPEREHVIIQSGQIPFNDLVCIDDEPIKRLFQWLQKQSEREVVPASVEIVLVDHPAPNERHVFLEPFVRGLLDHHAEEGKFLGAIPRWVSPVGSATTLTTLEGFALLGGKGLTSSLRATRSKEDDDEEIPGDGQGNFFKVVQSQPNLFRMLLAPIVLDTGNFSPVLGKTTEEDIEAAKLIWEARPQLALLAPRNALTAEGAFALALPESCNQKAVASDSPCRADYLTAWFKDVLQAQQAIGHLKAAEQLRKDYKQSDMSGLEVGVSSITWLFQKWSDLHRMPEFEAALGDYYQDKGLDLLVITTLNIDQSPTDLKRELLLYSPDFQTPTGTVSAATRHAQLMELVKRLQASNLKLMPSSSEANQILARKGYIMFSQGNLKASRKQVMPLLKETLKDIIGKTPQDSADTQSITNTAPKSPGTNVPQTAHDHLSSFNAVMAGATGAAWLHHYHGLINSNNQQGAPHYHQHPVSEKGSSKITSAVQRFRGHVASVAQTKVAHIKNAVDGATSSYPMTQASSSRPMAQASSPSHTRATDGQSPAMRQERVQPGSIKQLWHKVKGKKGS</sequence>
<evidence type="ECO:0000256" key="1">
    <source>
        <dbReference type="SAM" id="MobiDB-lite"/>
    </source>
</evidence>
<dbReference type="GO" id="GO:0004309">
    <property type="term" value="F:exopolyphosphatase activity"/>
    <property type="evidence" value="ECO:0007669"/>
    <property type="project" value="UniProtKB-EC"/>
</dbReference>
<organism evidence="4 5">
    <name type="scientific">Dimargaris verticillata</name>
    <dbReference type="NCBI Taxonomy" id="2761393"/>
    <lineage>
        <taxon>Eukaryota</taxon>
        <taxon>Fungi</taxon>
        <taxon>Fungi incertae sedis</taxon>
        <taxon>Zoopagomycota</taxon>
        <taxon>Kickxellomycotina</taxon>
        <taxon>Dimargaritomycetes</taxon>
        <taxon>Dimargaritales</taxon>
        <taxon>Dimargaritaceae</taxon>
        <taxon>Dimargaris</taxon>
    </lineage>
</organism>
<accession>A0A9W8AWL3</accession>
<evidence type="ECO:0000313" key="4">
    <source>
        <dbReference type="EMBL" id="KAJ1972519.1"/>
    </source>
</evidence>
<protein>
    <submittedName>
        <fullName evidence="4">Exopolyphosphatase</fullName>
        <ecNumber evidence="4">3.6.1.11</ecNumber>
    </submittedName>
</protein>
<dbReference type="Pfam" id="PF02833">
    <property type="entry name" value="DHHA2"/>
    <property type="match status" value="1"/>
</dbReference>
<proteinExistence type="predicted"/>
<feature type="compositionally biased region" description="Polar residues" evidence="1">
    <location>
        <begin position="520"/>
        <end position="543"/>
    </location>
</feature>
<feature type="signal peptide" evidence="2">
    <location>
        <begin position="1"/>
        <end position="27"/>
    </location>
</feature>
<feature type="region of interest" description="Disordered" evidence="1">
    <location>
        <begin position="518"/>
        <end position="545"/>
    </location>
</feature>
<gene>
    <name evidence="4" type="primary">PPX1_2</name>
    <name evidence="4" type="ORF">H4R34_005383</name>
</gene>
<dbReference type="Gene3D" id="3.10.310.20">
    <property type="entry name" value="DHHA2 domain"/>
    <property type="match status" value="1"/>
</dbReference>
<dbReference type="PANTHER" id="PTHR12112:SF39">
    <property type="entry name" value="EG:152A3.5 PROTEIN (FBGN0003116_PN PROTEIN)"/>
    <property type="match status" value="1"/>
</dbReference>
<feature type="compositionally biased region" description="Basic residues" evidence="1">
    <location>
        <begin position="672"/>
        <end position="682"/>
    </location>
</feature>
<feature type="compositionally biased region" description="Polar residues" evidence="1">
    <location>
        <begin position="627"/>
        <end position="655"/>
    </location>
</feature>
<dbReference type="GO" id="GO:0005737">
    <property type="term" value="C:cytoplasm"/>
    <property type="evidence" value="ECO:0007669"/>
    <property type="project" value="InterPro"/>
</dbReference>
<keyword evidence="5" id="KW-1185">Reference proteome</keyword>
<evidence type="ECO:0000256" key="2">
    <source>
        <dbReference type="SAM" id="SignalP"/>
    </source>
</evidence>
<dbReference type="InterPro" id="IPR038222">
    <property type="entry name" value="DHHA2_dom_sf"/>
</dbReference>
<comment type="caution">
    <text evidence="4">The sequence shown here is derived from an EMBL/GenBank/DDBJ whole genome shotgun (WGS) entry which is preliminary data.</text>
</comment>
<dbReference type="SUPFAM" id="SSF64182">
    <property type="entry name" value="DHH phosphoesterases"/>
    <property type="match status" value="1"/>
</dbReference>
<reference evidence="4" key="1">
    <citation type="submission" date="2022-07" db="EMBL/GenBank/DDBJ databases">
        <title>Phylogenomic reconstructions and comparative analyses of Kickxellomycotina fungi.</title>
        <authorList>
            <person name="Reynolds N.K."/>
            <person name="Stajich J.E."/>
            <person name="Barry K."/>
            <person name="Grigoriev I.V."/>
            <person name="Crous P."/>
            <person name="Smith M.E."/>
        </authorList>
    </citation>
    <scope>NUCLEOTIDE SEQUENCE</scope>
    <source>
        <strain evidence="4">RSA 567</strain>
    </source>
</reference>